<gene>
    <name evidence="13" type="primary">DDR2_2</name>
    <name evidence="13" type="ORF">AVEN_162976_1</name>
</gene>
<accession>A0A4Y2BZ53</accession>
<dbReference type="Proteomes" id="UP000499080">
    <property type="component" value="Unassembled WGS sequence"/>
</dbReference>
<evidence type="ECO:0000313" key="13">
    <source>
        <dbReference type="EMBL" id="GBL97521.1"/>
    </source>
</evidence>
<organism evidence="13 14">
    <name type="scientific">Araneus ventricosus</name>
    <name type="common">Orbweaver spider</name>
    <name type="synonym">Epeira ventricosa</name>
    <dbReference type="NCBI Taxonomy" id="182803"/>
    <lineage>
        <taxon>Eukaryota</taxon>
        <taxon>Metazoa</taxon>
        <taxon>Ecdysozoa</taxon>
        <taxon>Arthropoda</taxon>
        <taxon>Chelicerata</taxon>
        <taxon>Arachnida</taxon>
        <taxon>Araneae</taxon>
        <taxon>Araneomorphae</taxon>
        <taxon>Entelegynae</taxon>
        <taxon>Araneoidea</taxon>
        <taxon>Araneidae</taxon>
        <taxon>Araneus</taxon>
    </lineage>
</organism>
<dbReference type="GO" id="GO:0005524">
    <property type="term" value="F:ATP binding"/>
    <property type="evidence" value="ECO:0007669"/>
    <property type="project" value="UniProtKB-KW"/>
</dbReference>
<evidence type="ECO:0000256" key="11">
    <source>
        <dbReference type="SAM" id="MobiDB-lite"/>
    </source>
</evidence>
<keyword evidence="6" id="KW-0067">ATP-binding</keyword>
<dbReference type="PROSITE" id="PS01286">
    <property type="entry name" value="FA58C_2"/>
    <property type="match status" value="1"/>
</dbReference>
<keyword evidence="13" id="KW-0675">Receptor</keyword>
<evidence type="ECO:0000256" key="3">
    <source>
        <dbReference type="ARBA" id="ARBA00022692"/>
    </source>
</evidence>
<sequence length="125" mass="13948">MRKFGDGLLAQIFKGNTNTYSSVKRIVDPPIIATKIRFVPYSIHLRTICMRVELYGCIFHDGLVSYAMPQGERRGVDVNLSDKIYDGIKDDSYLHGGLGQLTDGQKGDDNFKVDTQGYGKGRNLS</sequence>
<keyword evidence="14" id="KW-1185">Reference proteome</keyword>
<reference evidence="13 14" key="1">
    <citation type="journal article" date="2019" name="Sci. Rep.">
        <title>Orb-weaving spider Araneus ventricosus genome elucidates the spidroin gene catalogue.</title>
        <authorList>
            <person name="Kono N."/>
            <person name="Nakamura H."/>
            <person name="Ohtoshi R."/>
            <person name="Moran D.A.P."/>
            <person name="Shinohara A."/>
            <person name="Yoshida Y."/>
            <person name="Fujiwara M."/>
            <person name="Mori M."/>
            <person name="Tomita M."/>
            <person name="Arakawa K."/>
        </authorList>
    </citation>
    <scope>NUCLEOTIDE SEQUENCE [LARGE SCALE GENOMIC DNA]</scope>
</reference>
<keyword evidence="10" id="KW-0325">Glycoprotein</keyword>
<proteinExistence type="predicted"/>
<dbReference type="GO" id="GO:0005886">
    <property type="term" value="C:plasma membrane"/>
    <property type="evidence" value="ECO:0007669"/>
    <property type="project" value="UniProtKB-SubCell"/>
</dbReference>
<dbReference type="Gene3D" id="2.60.120.260">
    <property type="entry name" value="Galactose-binding domain-like"/>
    <property type="match status" value="1"/>
</dbReference>
<evidence type="ECO:0000256" key="7">
    <source>
        <dbReference type="ARBA" id="ARBA00022989"/>
    </source>
</evidence>
<dbReference type="Gene3D" id="2.60.120.1190">
    <property type="match status" value="1"/>
</dbReference>
<dbReference type="InterPro" id="IPR000421">
    <property type="entry name" value="FA58C"/>
</dbReference>
<comment type="caution">
    <text evidence="13">The sequence shown here is derived from an EMBL/GenBank/DDBJ whole genome shotgun (WGS) entry which is preliminary data.</text>
</comment>
<dbReference type="OrthoDB" id="6071166at2759"/>
<evidence type="ECO:0000256" key="10">
    <source>
        <dbReference type="ARBA" id="ARBA00023180"/>
    </source>
</evidence>
<evidence type="ECO:0000256" key="9">
    <source>
        <dbReference type="ARBA" id="ARBA00023157"/>
    </source>
</evidence>
<evidence type="ECO:0000256" key="2">
    <source>
        <dbReference type="ARBA" id="ARBA00022475"/>
    </source>
</evidence>
<keyword evidence="3" id="KW-0812">Transmembrane</keyword>
<keyword evidence="7" id="KW-1133">Transmembrane helix</keyword>
<keyword evidence="8" id="KW-0472">Membrane</keyword>
<evidence type="ECO:0000256" key="6">
    <source>
        <dbReference type="ARBA" id="ARBA00022840"/>
    </source>
</evidence>
<dbReference type="SUPFAM" id="SSF49785">
    <property type="entry name" value="Galactose-binding domain-like"/>
    <property type="match status" value="1"/>
</dbReference>
<evidence type="ECO:0000256" key="4">
    <source>
        <dbReference type="ARBA" id="ARBA00022729"/>
    </source>
</evidence>
<dbReference type="Pfam" id="PF21114">
    <property type="entry name" value="DDR1-2_DS-like"/>
    <property type="match status" value="1"/>
</dbReference>
<evidence type="ECO:0000256" key="5">
    <source>
        <dbReference type="ARBA" id="ARBA00022741"/>
    </source>
</evidence>
<dbReference type="EMBL" id="BGPR01000130">
    <property type="protein sequence ID" value="GBL97521.1"/>
    <property type="molecule type" value="Genomic_DNA"/>
</dbReference>
<comment type="subcellular location">
    <subcellularLocation>
        <location evidence="1">Cell membrane</location>
        <topology evidence="1">Single-pass type I membrane protein</topology>
    </subcellularLocation>
</comment>
<keyword evidence="9" id="KW-1015">Disulfide bond</keyword>
<dbReference type="InterPro" id="IPR008979">
    <property type="entry name" value="Galactose-bd-like_sf"/>
</dbReference>
<feature type="domain" description="F5/8 type C" evidence="12">
    <location>
        <begin position="1"/>
        <end position="57"/>
    </location>
</feature>
<evidence type="ECO:0000256" key="8">
    <source>
        <dbReference type="ARBA" id="ARBA00023136"/>
    </source>
</evidence>
<evidence type="ECO:0000259" key="12">
    <source>
        <dbReference type="PROSITE" id="PS50022"/>
    </source>
</evidence>
<dbReference type="InterPro" id="IPR048525">
    <property type="entry name" value="DDR1-2_DS-like"/>
</dbReference>
<protein>
    <submittedName>
        <fullName evidence="13">Discoidin domain-containing receptor 2</fullName>
    </submittedName>
</protein>
<feature type="region of interest" description="Disordered" evidence="11">
    <location>
        <begin position="100"/>
        <end position="125"/>
    </location>
</feature>
<evidence type="ECO:0000256" key="1">
    <source>
        <dbReference type="ARBA" id="ARBA00004251"/>
    </source>
</evidence>
<dbReference type="AlphaFoldDB" id="A0A4Y2BZ53"/>
<name>A0A4Y2BZ53_ARAVE</name>
<keyword evidence="2" id="KW-1003">Cell membrane</keyword>
<keyword evidence="5" id="KW-0547">Nucleotide-binding</keyword>
<evidence type="ECO:0000313" key="14">
    <source>
        <dbReference type="Proteomes" id="UP000499080"/>
    </source>
</evidence>
<keyword evidence="4" id="KW-0732">Signal</keyword>
<dbReference type="PROSITE" id="PS50022">
    <property type="entry name" value="FA58C_3"/>
    <property type="match status" value="1"/>
</dbReference>